<feature type="compositionally biased region" description="Low complexity" evidence="1">
    <location>
        <begin position="461"/>
        <end position="479"/>
    </location>
</feature>
<organism evidence="4 5">
    <name type="scientific">Durusdinium trenchii</name>
    <dbReference type="NCBI Taxonomy" id="1381693"/>
    <lineage>
        <taxon>Eukaryota</taxon>
        <taxon>Sar</taxon>
        <taxon>Alveolata</taxon>
        <taxon>Dinophyceae</taxon>
        <taxon>Suessiales</taxon>
        <taxon>Symbiodiniaceae</taxon>
        <taxon>Durusdinium</taxon>
    </lineage>
</organism>
<proteinExistence type="predicted"/>
<feature type="compositionally biased region" description="Basic and acidic residues" evidence="1">
    <location>
        <begin position="498"/>
        <end position="508"/>
    </location>
</feature>
<dbReference type="InterPro" id="IPR008979">
    <property type="entry name" value="Galactose-bd-like_sf"/>
</dbReference>
<dbReference type="InterPro" id="IPR013222">
    <property type="entry name" value="Glyco_hyd_98_carb-bd"/>
</dbReference>
<dbReference type="EMBL" id="CAXAMM010007607">
    <property type="protein sequence ID" value="CAK9014801.1"/>
    <property type="molecule type" value="Genomic_DNA"/>
</dbReference>
<keyword evidence="5" id="KW-1185">Reference proteome</keyword>
<feature type="non-terminal residue" evidence="4">
    <location>
        <position position="1437"/>
    </location>
</feature>
<evidence type="ECO:0000313" key="5">
    <source>
        <dbReference type="Proteomes" id="UP001642464"/>
    </source>
</evidence>
<evidence type="ECO:0000256" key="2">
    <source>
        <dbReference type="SAM" id="Phobius"/>
    </source>
</evidence>
<feature type="transmembrane region" description="Helical" evidence="2">
    <location>
        <begin position="175"/>
        <end position="196"/>
    </location>
</feature>
<gene>
    <name evidence="4" type="ORF">SCF082_LOCUS12481</name>
</gene>
<keyword evidence="2" id="KW-1133">Transmembrane helix</keyword>
<feature type="region of interest" description="Disordered" evidence="1">
    <location>
        <begin position="664"/>
        <end position="683"/>
    </location>
</feature>
<feature type="compositionally biased region" description="Basic and acidic residues" evidence="1">
    <location>
        <begin position="1009"/>
        <end position="1020"/>
    </location>
</feature>
<feature type="compositionally biased region" description="Basic and acidic residues" evidence="1">
    <location>
        <begin position="332"/>
        <end position="343"/>
    </location>
</feature>
<dbReference type="Gene3D" id="2.60.120.1060">
    <property type="entry name" value="NPCBM/NEW2 domain"/>
    <property type="match status" value="1"/>
</dbReference>
<keyword evidence="2" id="KW-0812">Transmembrane</keyword>
<name>A0ABP0JK48_9DINO</name>
<evidence type="ECO:0000256" key="1">
    <source>
        <dbReference type="SAM" id="MobiDB-lite"/>
    </source>
</evidence>
<feature type="compositionally biased region" description="Low complexity" evidence="1">
    <location>
        <begin position="412"/>
        <end position="427"/>
    </location>
</feature>
<reference evidence="4 5" key="1">
    <citation type="submission" date="2024-02" db="EMBL/GenBank/DDBJ databases">
        <authorList>
            <person name="Chen Y."/>
            <person name="Shah S."/>
            <person name="Dougan E. K."/>
            <person name="Thang M."/>
            <person name="Chan C."/>
        </authorList>
    </citation>
    <scope>NUCLEOTIDE SEQUENCE [LARGE SCALE GENOMIC DNA]</scope>
</reference>
<protein>
    <recommendedName>
        <fullName evidence="3">Glycosyl hydrolase family 98 putative carbohydrate-binding module domain-containing protein</fullName>
    </recommendedName>
</protein>
<feature type="domain" description="Glycosyl hydrolase family 98 putative carbohydrate-binding module" evidence="3">
    <location>
        <begin position="1294"/>
        <end position="1435"/>
    </location>
</feature>
<feature type="compositionally biased region" description="Pro residues" evidence="1">
    <location>
        <begin position="436"/>
        <end position="460"/>
    </location>
</feature>
<sequence>AETDEAARSQQLTLLAAAERSLHQLRKNHTESRAIEVSFEDLRTEMVNNRVDTADLLSRIDDGILRPLGILNTEDFLETDRRLGVFRLVAERGGDTGPAIEESIAAIDIVLERIDRILAEMRDRGNFNELIQELQQIIDRQKSLLDETEKKSLEDLFQSLGMSPRPMRSQPEKTAMRHILSHIAIALGLVLVWTLAVPGADPPKEESAPQGPDLSQRQEQLYRDYERFEKALYQLAEQTRLKDPERAELLYRARGSSQEQRLLSNMQRISELLKNEEPQYGAASDRQKAIVAELQTILKLLQSLDSRDRVKTEIARLEAILKDTNRLIARQKDVRAETQRGRDASQLQGDQQDVADEASELAEKIDEQDLERAREEEERDGESGKPQEGESGKSQDPKSQDPMSEDSKSKSGEQSSESKPQESGSESSEGEQKPSSPMPSSPMPSQPMPSQPMPSTPMPPQGAQNEQPPAESAAPEEQQTAGREELEQARQEMQQALDELKQQNKDEATAEQDAAIARLEEMKAELEEILRQLREEEKEMYLTLLEARFQQMLRRQTGINSETLRLHTIPQKEWTGRHRDTVVGLSRDQGDNVLEAEKALTLLKDEGSSVAFPEAVEQMQRNMEVVRERLASQDVGETTQLLEQLIVETLEEMIFALQKEMEKIREQKEQQQGQPPGQPGDPALVDQLAELKMIRSLQNQVNRLTRQLGLEIEGEQATDPQQKKLIEDLARRQERIQEATYDLSDELYAPPAPAELRELIDVWLTKRGLAQSPVVDAVAPLWEFESSPTADEMFDVVMKTFYYADEDVRDLVEACRGLDNHLEALNAPVIATSADDPLFTNNVLYFYARHLAVLTLYEEALDVYANIDVSHVVDPAGCLFYRAVCEHNLLQREEGLATLAVLLHNTESVPVRFRVVSELMQHDLESISEKSLGEVARQMKDVERRLTLGRAGQRVQRVEQRIITTLDEIIEKLEQQQGGGGGGGGQQASRPTDPASESYVGGVKGPGQTDKKDIGHKDDWGDLPPKAEAAAKNMLDRQFPAHYRQAVEESDMVDVLVALCGLAFADPARATAVTLEGQEQQGVVSALEADTIRLDTEAESLSLPIDTLQELRWDRALAEPPPIGVELSDGSTVNAASLVSEETALSIARRDDQPPWLVPRDAIRSIRFAPLEPSFADTWEELTGRETRDDLLVIRKGDVLDYVGGVVGEISPESVAVVVRGRSVAAPRARVFGIVYADRPAPKGRGVATVETVTQDRLQITGFELVADQLQLAARVGIDVTLPLSEIRRIDFSGSRIRYLADLPFNAEDSQPPHPLFPPPAYVVANRPAWFRGPSAPALQVGDEEYRKGLWLHSGAVVHFALNRQYTRLQAMVGIEQSHRERLSANAPHVRLQIEADGRKVFDAEFLWDTPPVELDVDVQDVRELRIDVESLGDNFG</sequence>
<accession>A0ABP0JK48</accession>
<dbReference type="InterPro" id="IPR038637">
    <property type="entry name" value="NPCBM_sf"/>
</dbReference>
<feature type="compositionally biased region" description="Basic and acidic residues" evidence="1">
    <location>
        <begin position="361"/>
        <end position="411"/>
    </location>
</feature>
<dbReference type="Pfam" id="PF08305">
    <property type="entry name" value="NPCBM"/>
    <property type="match status" value="1"/>
</dbReference>
<evidence type="ECO:0000259" key="3">
    <source>
        <dbReference type="SMART" id="SM00776"/>
    </source>
</evidence>
<dbReference type="Proteomes" id="UP001642464">
    <property type="component" value="Unassembled WGS sequence"/>
</dbReference>
<dbReference type="SUPFAM" id="SSF49785">
    <property type="entry name" value="Galactose-binding domain-like"/>
    <property type="match status" value="1"/>
</dbReference>
<keyword evidence="2" id="KW-0472">Membrane</keyword>
<evidence type="ECO:0000313" key="4">
    <source>
        <dbReference type="EMBL" id="CAK9014801.1"/>
    </source>
</evidence>
<feature type="non-terminal residue" evidence="4">
    <location>
        <position position="1"/>
    </location>
</feature>
<feature type="region of interest" description="Disordered" evidence="1">
    <location>
        <begin position="975"/>
        <end position="1023"/>
    </location>
</feature>
<feature type="compositionally biased region" description="Gly residues" evidence="1">
    <location>
        <begin position="977"/>
        <end position="986"/>
    </location>
</feature>
<feature type="region of interest" description="Disordered" evidence="1">
    <location>
        <begin position="332"/>
        <end position="511"/>
    </location>
</feature>
<dbReference type="SMART" id="SM00776">
    <property type="entry name" value="NPCBM"/>
    <property type="match status" value="1"/>
</dbReference>
<comment type="caution">
    <text evidence="4">The sequence shown here is derived from an EMBL/GenBank/DDBJ whole genome shotgun (WGS) entry which is preliminary data.</text>
</comment>